<evidence type="ECO:0000313" key="9">
    <source>
        <dbReference type="Proteomes" id="UP000034071"/>
    </source>
</evidence>
<dbReference type="GO" id="GO:0006310">
    <property type="term" value="P:DNA recombination"/>
    <property type="evidence" value="ECO:0007669"/>
    <property type="project" value="UniProtKB-KW"/>
</dbReference>
<evidence type="ECO:0000256" key="5">
    <source>
        <dbReference type="PROSITE-ProRule" id="PRU01248"/>
    </source>
</evidence>
<dbReference type="Pfam" id="PF13356">
    <property type="entry name" value="Arm-DNA-bind_3"/>
    <property type="match status" value="1"/>
</dbReference>
<dbReference type="PATRIC" id="fig|914150.5.peg.1798"/>
<dbReference type="Pfam" id="PF24624">
    <property type="entry name" value="Int_N"/>
    <property type="match status" value="1"/>
</dbReference>
<feature type="domain" description="Tyr recombinase" evidence="6">
    <location>
        <begin position="224"/>
        <end position="410"/>
    </location>
</feature>
<sequence length="413" mass="47712">MKKRITKALVEELEPKPRPYEVHDDEMTGLLVRVQPTGKKSYYFTYRNSQNLRRRIRLGAVDNMTPANARSVAQQRYSDIMKGIDVQSEKVKQRKEAEATKNRRLGAFIDELYEPWILTHHKYGKGTMSLIRSRYACFMNTPLEEITVRRVEAWRKDRLGDGIKPTTVNRQVASLRGLLTKAVEWEVISEHPLQKLKALKTGTTPLVRYLSPGEETRLYRVLSDRDTALKEERQRGNEWRKQRNYPLLPDLTPHAYGDRMTPMIILSLKTGLRRGELFALTWHDVDMNNRVLTVRAENAKSSRTRHIPLNNTAYTALKAWHDQCDKSNPLVFPSHNGTKLTNVKKSWASILKQAEIPNFRWHDMRHDFASKLVMNGVPLNTVRELCGHADMNTTLRYAHLAPEHRADAVATLG</sequence>
<gene>
    <name evidence="8" type="ORF">TQ33_1773</name>
</gene>
<reference evidence="8 9" key="1">
    <citation type="submission" date="2015-02" db="EMBL/GenBank/DDBJ databases">
        <title>Complete genome sequence of Kangiella geojedonensis strain YCS-5T.</title>
        <authorList>
            <person name="Kim K.M."/>
        </authorList>
    </citation>
    <scope>NUCLEOTIDE SEQUENCE [LARGE SCALE GENOMIC DNA]</scope>
    <source>
        <strain evidence="8 9">YCS-5</strain>
    </source>
</reference>
<evidence type="ECO:0000259" key="7">
    <source>
        <dbReference type="PROSITE" id="PS51900"/>
    </source>
</evidence>
<dbReference type="Pfam" id="PF00589">
    <property type="entry name" value="Phage_integrase"/>
    <property type="match status" value="1"/>
</dbReference>
<dbReference type="RefSeq" id="WP_046561748.1">
    <property type="nucleotide sequence ID" value="NZ_CP010975.1"/>
</dbReference>
<dbReference type="PROSITE" id="PS51898">
    <property type="entry name" value="TYR_RECOMBINASE"/>
    <property type="match status" value="1"/>
</dbReference>
<dbReference type="InterPro" id="IPR002104">
    <property type="entry name" value="Integrase_catalytic"/>
</dbReference>
<dbReference type="STRING" id="914150.TQ33_1773"/>
<dbReference type="CDD" id="cd00796">
    <property type="entry name" value="INT_Rci_Hp1_C"/>
    <property type="match status" value="1"/>
</dbReference>
<evidence type="ECO:0000256" key="3">
    <source>
        <dbReference type="ARBA" id="ARBA00023125"/>
    </source>
</evidence>
<dbReference type="Gene3D" id="1.10.150.130">
    <property type="match status" value="1"/>
</dbReference>
<dbReference type="InterPro" id="IPR013762">
    <property type="entry name" value="Integrase-like_cat_sf"/>
</dbReference>
<dbReference type="Proteomes" id="UP000034071">
    <property type="component" value="Chromosome"/>
</dbReference>
<dbReference type="AlphaFoldDB" id="A0A0F6TRH2"/>
<dbReference type="InterPro" id="IPR010998">
    <property type="entry name" value="Integrase_recombinase_N"/>
</dbReference>
<keyword evidence="3 5" id="KW-0238">DNA-binding</keyword>
<evidence type="ECO:0000256" key="4">
    <source>
        <dbReference type="ARBA" id="ARBA00023172"/>
    </source>
</evidence>
<feature type="domain" description="Core-binding (CB)" evidence="7">
    <location>
        <begin position="107"/>
        <end position="183"/>
    </location>
</feature>
<evidence type="ECO:0000256" key="2">
    <source>
        <dbReference type="ARBA" id="ARBA00022908"/>
    </source>
</evidence>
<dbReference type="PROSITE" id="PS51900">
    <property type="entry name" value="CB"/>
    <property type="match status" value="1"/>
</dbReference>
<keyword evidence="9" id="KW-1185">Reference proteome</keyword>
<dbReference type="InterPro" id="IPR011010">
    <property type="entry name" value="DNA_brk_join_enz"/>
</dbReference>
<accession>A0A0F6TRH2</accession>
<dbReference type="InterPro" id="IPR025166">
    <property type="entry name" value="Integrase_DNA_bind_dom"/>
</dbReference>
<dbReference type="GO" id="GO:0003677">
    <property type="term" value="F:DNA binding"/>
    <property type="evidence" value="ECO:0007669"/>
    <property type="project" value="UniProtKB-UniRule"/>
</dbReference>
<proteinExistence type="inferred from homology"/>
<dbReference type="InterPro" id="IPR044068">
    <property type="entry name" value="CB"/>
</dbReference>
<dbReference type="InterPro" id="IPR057084">
    <property type="entry name" value="Int_N"/>
</dbReference>
<dbReference type="InterPro" id="IPR050808">
    <property type="entry name" value="Phage_Integrase"/>
</dbReference>
<evidence type="ECO:0000259" key="6">
    <source>
        <dbReference type="PROSITE" id="PS51898"/>
    </source>
</evidence>
<dbReference type="EMBL" id="CP010975">
    <property type="protein sequence ID" value="AKE52714.1"/>
    <property type="molecule type" value="Genomic_DNA"/>
</dbReference>
<protein>
    <submittedName>
        <fullName evidence="8">Integrase family protein</fullName>
    </submittedName>
</protein>
<keyword evidence="4" id="KW-0233">DNA recombination</keyword>
<dbReference type="InterPro" id="IPR038488">
    <property type="entry name" value="Integrase_DNA-bd_sf"/>
</dbReference>
<evidence type="ECO:0000256" key="1">
    <source>
        <dbReference type="ARBA" id="ARBA00008857"/>
    </source>
</evidence>
<dbReference type="Gene3D" id="3.30.160.390">
    <property type="entry name" value="Integrase, DNA-binding domain"/>
    <property type="match status" value="1"/>
</dbReference>
<dbReference type="OrthoDB" id="9057547at2"/>
<dbReference type="PANTHER" id="PTHR30629">
    <property type="entry name" value="PROPHAGE INTEGRASE"/>
    <property type="match status" value="1"/>
</dbReference>
<comment type="similarity">
    <text evidence="1">Belongs to the 'phage' integrase family.</text>
</comment>
<dbReference type="KEGG" id="kge:TQ33_1773"/>
<organism evidence="8 9">
    <name type="scientific">Kangiella geojedonensis</name>
    <dbReference type="NCBI Taxonomy" id="914150"/>
    <lineage>
        <taxon>Bacteria</taxon>
        <taxon>Pseudomonadati</taxon>
        <taxon>Pseudomonadota</taxon>
        <taxon>Gammaproteobacteria</taxon>
        <taxon>Kangiellales</taxon>
        <taxon>Kangiellaceae</taxon>
        <taxon>Kangiella</taxon>
    </lineage>
</organism>
<dbReference type="PANTHER" id="PTHR30629:SF2">
    <property type="entry name" value="PROPHAGE INTEGRASE INTS-RELATED"/>
    <property type="match status" value="1"/>
</dbReference>
<dbReference type="SUPFAM" id="SSF56349">
    <property type="entry name" value="DNA breaking-rejoining enzymes"/>
    <property type="match status" value="1"/>
</dbReference>
<dbReference type="HOGENOM" id="CLU_027562_17_7_6"/>
<keyword evidence="2" id="KW-0229">DNA integration</keyword>
<evidence type="ECO:0000313" key="8">
    <source>
        <dbReference type="EMBL" id="AKE52714.1"/>
    </source>
</evidence>
<dbReference type="GO" id="GO:0015074">
    <property type="term" value="P:DNA integration"/>
    <property type="evidence" value="ECO:0007669"/>
    <property type="project" value="UniProtKB-KW"/>
</dbReference>
<name>A0A0F6TRH2_9GAMM</name>
<dbReference type="Gene3D" id="1.10.443.10">
    <property type="entry name" value="Intergrase catalytic core"/>
    <property type="match status" value="1"/>
</dbReference>